<gene>
    <name evidence="1" type="ORF">LKACC16343_00498</name>
</gene>
<protein>
    <submittedName>
        <fullName evidence="1">Uncharacterized protein</fullName>
    </submittedName>
</protein>
<evidence type="ECO:0000313" key="1">
    <source>
        <dbReference type="EMBL" id="OVE99386.1"/>
    </source>
</evidence>
<dbReference type="EMBL" id="MYFM01000001">
    <property type="protein sequence ID" value="OVE99386.1"/>
    <property type="molecule type" value="Genomic_DNA"/>
</dbReference>
<name>A0A202FFZ4_9LACO</name>
<dbReference type="RefSeq" id="WP_143444160.1">
    <property type="nucleotide sequence ID" value="NZ_LNUA01000032.1"/>
</dbReference>
<organism evidence="1 2">
    <name type="scientific">Companilactobacillus bobalius</name>
    <dbReference type="NCBI Taxonomy" id="2801451"/>
    <lineage>
        <taxon>Bacteria</taxon>
        <taxon>Bacillati</taxon>
        <taxon>Bacillota</taxon>
        <taxon>Bacilli</taxon>
        <taxon>Lactobacillales</taxon>
        <taxon>Lactobacillaceae</taxon>
        <taxon>Companilactobacillus</taxon>
    </lineage>
</organism>
<evidence type="ECO:0000313" key="2">
    <source>
        <dbReference type="Proteomes" id="UP000196232"/>
    </source>
</evidence>
<dbReference type="AlphaFoldDB" id="A0A202FFZ4"/>
<sequence length="158" mass="18436">MLKNKNLNLLIISLSVIFAVRCRLIKPPTTVPQIQSGVVTPDSISINGDLLTGELQTSHETVKFIYQIKTQREQRYWKKLDHMVQTKPQIKKIESIAQSRNPGEFNYAKYLTKQSIHYQAEITEFKNLIEYQPQNFKGKINALRIHIIKYLAQLPKWL</sequence>
<comment type="caution">
    <text evidence="1">The sequence shown here is derived from an EMBL/GenBank/DDBJ whole genome shotgun (WGS) entry which is preliminary data.</text>
</comment>
<accession>A0A202FFZ4</accession>
<proteinExistence type="predicted"/>
<dbReference type="Proteomes" id="UP000196232">
    <property type="component" value="Unassembled WGS sequence"/>
</dbReference>
<reference evidence="1 2" key="1">
    <citation type="submission" date="2017-03" db="EMBL/GenBank/DDBJ databases">
        <title>Genome sequence of Lactobacillus bobalius KACC 16343.</title>
        <authorList>
            <person name="Chun J."/>
        </authorList>
    </citation>
    <scope>NUCLEOTIDE SEQUENCE [LARGE SCALE GENOMIC DNA]</scope>
    <source>
        <strain evidence="1 2">KACC 16343</strain>
    </source>
</reference>